<feature type="compositionally biased region" description="Basic residues" evidence="2">
    <location>
        <begin position="405"/>
        <end position="422"/>
    </location>
</feature>
<dbReference type="GO" id="GO:0008270">
    <property type="term" value="F:zinc ion binding"/>
    <property type="evidence" value="ECO:0007669"/>
    <property type="project" value="UniProtKB-KW"/>
</dbReference>
<feature type="compositionally biased region" description="Polar residues" evidence="2">
    <location>
        <begin position="532"/>
        <end position="544"/>
    </location>
</feature>
<feature type="compositionally biased region" description="Polar residues" evidence="2">
    <location>
        <begin position="514"/>
        <end position="524"/>
    </location>
</feature>
<keyword evidence="1" id="KW-0863">Zinc-finger</keyword>
<gene>
    <name evidence="4" type="ORF">CTI12_AA330370</name>
</gene>
<evidence type="ECO:0000313" key="4">
    <source>
        <dbReference type="EMBL" id="PWA66064.1"/>
    </source>
</evidence>
<feature type="domain" description="C2H2-type" evidence="3">
    <location>
        <begin position="76"/>
        <end position="103"/>
    </location>
</feature>
<feature type="compositionally biased region" description="Polar residues" evidence="2">
    <location>
        <begin position="488"/>
        <end position="498"/>
    </location>
</feature>
<dbReference type="OrthoDB" id="191139at2759"/>
<protein>
    <submittedName>
        <fullName evidence="4">Zinc finger, C2H2</fullName>
    </submittedName>
</protein>
<keyword evidence="1" id="KW-0479">Metal-binding</keyword>
<keyword evidence="5" id="KW-1185">Reference proteome</keyword>
<keyword evidence="1" id="KW-0862">Zinc</keyword>
<accession>A0A2U1MXZ4</accession>
<sequence length="664" mass="75031">MPVAKLLGANTPDAVNSVEGNDSIDTFLRQAVGKQPLFSFSRTEDSPTQWIQLLHSFDQPDLTNWPLLAPMKPQMQKCDKCAREFCSPVNYRRHIKVHRRSKKYHKALFLEPQKYRDFLGAFWDKLAYDEAQDIMSLDDVNLEEVPGSSIVNEIAAYLRKPNYLSMTHVYWKAGSALLNIIQGRPPMLPVSSKELFSVLDDASERTFLCAGTAESLQKFVFNGEAGKIVSELRNLFACASFLVEQKLVKAWLADKDAEALRCQKLLVEEEEAAQRRQADLIERKRRRKIRQKEQRARDHSNRMKADLNTAIDISESIPSSETSSPQTSPEVNPLTPDEYAVEPLNPAQFSSNEEAIDIEAQQKLHGNGSHHFNARWQVQKSQRGGRNSPYNNQNGNVIKWEQTHKHREQRVHSGKIWTKKPKSGNVGEEIVKSRVNNDATNETQTTARNNCQLMIGSISVTVRTSTGQHQVNSQAEVQEDRNAEVKTKSVQNGANRSNGKFWRPRHDARGQLIDISNSQAVEQDTTSERGTEQTVSTESHQPACNLNGNDHLVTNDSNLQVEDVDNQDHYPFNIDAAKAFLSQRWKEAISGEHVELVLTSAPELPDQLDYQESDVQGHVVGNLNGQLAKVVEIDSPVSANVKPKFRTWPDKNMKIKYIPKNRVA</sequence>
<dbReference type="PANTHER" id="PTHR36055:SF1">
    <property type="entry name" value="C2H2-LIKE ZINC FINGER PROTEIN"/>
    <property type="match status" value="1"/>
</dbReference>
<comment type="caution">
    <text evidence="4">The sequence shown here is derived from an EMBL/GenBank/DDBJ whole genome shotgun (WGS) entry which is preliminary data.</text>
</comment>
<evidence type="ECO:0000313" key="5">
    <source>
        <dbReference type="Proteomes" id="UP000245207"/>
    </source>
</evidence>
<feature type="region of interest" description="Disordered" evidence="2">
    <location>
        <begin position="285"/>
        <end position="334"/>
    </location>
</feature>
<feature type="compositionally biased region" description="Basic and acidic residues" evidence="2">
    <location>
        <begin position="478"/>
        <end position="487"/>
    </location>
</feature>
<evidence type="ECO:0000256" key="1">
    <source>
        <dbReference type="PROSITE-ProRule" id="PRU00042"/>
    </source>
</evidence>
<name>A0A2U1MXZ4_ARTAN</name>
<evidence type="ECO:0000259" key="3">
    <source>
        <dbReference type="PROSITE" id="PS50157"/>
    </source>
</evidence>
<reference evidence="4 5" key="1">
    <citation type="journal article" date="2018" name="Mol. Plant">
        <title>The genome of Artemisia annua provides insight into the evolution of Asteraceae family and artemisinin biosynthesis.</title>
        <authorList>
            <person name="Shen Q."/>
            <person name="Zhang L."/>
            <person name="Liao Z."/>
            <person name="Wang S."/>
            <person name="Yan T."/>
            <person name="Shi P."/>
            <person name="Liu M."/>
            <person name="Fu X."/>
            <person name="Pan Q."/>
            <person name="Wang Y."/>
            <person name="Lv Z."/>
            <person name="Lu X."/>
            <person name="Zhang F."/>
            <person name="Jiang W."/>
            <person name="Ma Y."/>
            <person name="Chen M."/>
            <person name="Hao X."/>
            <person name="Li L."/>
            <person name="Tang Y."/>
            <person name="Lv G."/>
            <person name="Zhou Y."/>
            <person name="Sun X."/>
            <person name="Brodelius P.E."/>
            <person name="Rose J.K.C."/>
            <person name="Tang K."/>
        </authorList>
    </citation>
    <scope>NUCLEOTIDE SEQUENCE [LARGE SCALE GENOMIC DNA]</scope>
    <source>
        <strain evidence="5">cv. Huhao1</strain>
        <tissue evidence="4">Leaf</tissue>
    </source>
</reference>
<feature type="region of interest" description="Disordered" evidence="2">
    <location>
        <begin position="466"/>
        <end position="544"/>
    </location>
</feature>
<proteinExistence type="predicted"/>
<dbReference type="PROSITE" id="PS50157">
    <property type="entry name" value="ZINC_FINGER_C2H2_2"/>
    <property type="match status" value="1"/>
</dbReference>
<dbReference type="STRING" id="35608.A0A2U1MXZ4"/>
<evidence type="ECO:0000256" key="2">
    <source>
        <dbReference type="SAM" id="MobiDB-lite"/>
    </source>
</evidence>
<dbReference type="Proteomes" id="UP000245207">
    <property type="component" value="Unassembled WGS sequence"/>
</dbReference>
<feature type="compositionally biased region" description="Low complexity" evidence="2">
    <location>
        <begin position="313"/>
        <end position="330"/>
    </location>
</feature>
<organism evidence="4 5">
    <name type="scientific">Artemisia annua</name>
    <name type="common">Sweet wormwood</name>
    <dbReference type="NCBI Taxonomy" id="35608"/>
    <lineage>
        <taxon>Eukaryota</taxon>
        <taxon>Viridiplantae</taxon>
        <taxon>Streptophyta</taxon>
        <taxon>Embryophyta</taxon>
        <taxon>Tracheophyta</taxon>
        <taxon>Spermatophyta</taxon>
        <taxon>Magnoliopsida</taxon>
        <taxon>eudicotyledons</taxon>
        <taxon>Gunneridae</taxon>
        <taxon>Pentapetalae</taxon>
        <taxon>asterids</taxon>
        <taxon>campanulids</taxon>
        <taxon>Asterales</taxon>
        <taxon>Asteraceae</taxon>
        <taxon>Asteroideae</taxon>
        <taxon>Anthemideae</taxon>
        <taxon>Artemisiinae</taxon>
        <taxon>Artemisia</taxon>
    </lineage>
</organism>
<feature type="compositionally biased region" description="Basic and acidic residues" evidence="2">
    <location>
        <begin position="291"/>
        <end position="305"/>
    </location>
</feature>
<dbReference type="EMBL" id="PKPP01004106">
    <property type="protein sequence ID" value="PWA66064.1"/>
    <property type="molecule type" value="Genomic_DNA"/>
</dbReference>
<dbReference type="AlphaFoldDB" id="A0A2U1MXZ4"/>
<feature type="region of interest" description="Disordered" evidence="2">
    <location>
        <begin position="405"/>
        <end position="425"/>
    </location>
</feature>
<feature type="compositionally biased region" description="Polar residues" evidence="2">
    <location>
        <begin position="466"/>
        <end position="476"/>
    </location>
</feature>
<dbReference type="PROSITE" id="PS00028">
    <property type="entry name" value="ZINC_FINGER_C2H2_1"/>
    <property type="match status" value="1"/>
</dbReference>
<dbReference type="InterPro" id="IPR013087">
    <property type="entry name" value="Znf_C2H2_type"/>
</dbReference>
<dbReference type="PANTHER" id="PTHR36055">
    <property type="entry name" value="C2H2-LIKE ZINC FINGER PROTEIN"/>
    <property type="match status" value="1"/>
</dbReference>